<protein>
    <submittedName>
        <fullName evidence="1">Molybdate ABC transporter substrate-binding protein</fullName>
    </submittedName>
</protein>
<dbReference type="STRING" id="1265820.PCORN_03588"/>
<name>W7CG89_9LIST</name>
<gene>
    <name evidence="1" type="ORF">PCORN_03588</name>
</gene>
<dbReference type="Proteomes" id="UP000019254">
    <property type="component" value="Unassembled WGS sequence"/>
</dbReference>
<dbReference type="Gene3D" id="3.40.190.10">
    <property type="entry name" value="Periplasmic binding protein-like II"/>
    <property type="match status" value="1"/>
</dbReference>
<keyword evidence="2" id="KW-1185">Reference proteome</keyword>
<dbReference type="RefSeq" id="WP_241433053.1">
    <property type="nucleotide sequence ID" value="NZ_AODE01000008.1"/>
</dbReference>
<proteinExistence type="predicted"/>
<evidence type="ECO:0000313" key="1">
    <source>
        <dbReference type="EMBL" id="EUJ31898.1"/>
    </source>
</evidence>
<dbReference type="AlphaFoldDB" id="W7CG89"/>
<dbReference type="Pfam" id="PF13531">
    <property type="entry name" value="SBP_bac_11"/>
    <property type="match status" value="1"/>
</dbReference>
<accession>W7CG89</accession>
<dbReference type="SUPFAM" id="SSF53850">
    <property type="entry name" value="Periplasmic binding protein-like II"/>
    <property type="match status" value="1"/>
</dbReference>
<dbReference type="EMBL" id="AODE01000008">
    <property type="protein sequence ID" value="EUJ31898.1"/>
    <property type="molecule type" value="Genomic_DNA"/>
</dbReference>
<organism evidence="1 2">
    <name type="scientific">Listeria cornellensis FSL F6-0969</name>
    <dbReference type="NCBI Taxonomy" id="1265820"/>
    <lineage>
        <taxon>Bacteria</taxon>
        <taxon>Bacillati</taxon>
        <taxon>Bacillota</taxon>
        <taxon>Bacilli</taxon>
        <taxon>Bacillales</taxon>
        <taxon>Listeriaceae</taxon>
        <taxon>Listeria</taxon>
    </lineage>
</organism>
<dbReference type="PATRIC" id="fig|1265820.5.peg.704"/>
<evidence type="ECO:0000313" key="2">
    <source>
        <dbReference type="Proteomes" id="UP000019254"/>
    </source>
</evidence>
<sequence length="56" mass="6238">MQTAYNISNDLYSPIGYYAAAIKDSDATDEISQFMDYMEGTQVQKILKKYGFGGAN</sequence>
<reference evidence="1 2" key="1">
    <citation type="journal article" date="2014" name="Int. J. Syst. Evol. Microbiol.">
        <title>Listeria floridensis sp. nov., Listeria aquatica sp. nov., Listeria cornellensis sp. nov., Listeria riparia sp. nov. and Listeria grandensis sp. nov., from agricultural and natural environments.</title>
        <authorList>
            <person name="den Bakker H.C."/>
            <person name="Warchocki S."/>
            <person name="Wright E.M."/>
            <person name="Allred A.F."/>
            <person name="Ahlstrom C."/>
            <person name="Manuel C.S."/>
            <person name="Stasiewicz M.J."/>
            <person name="Burrell A."/>
            <person name="Roof S."/>
            <person name="Strawn L."/>
            <person name="Fortes E.D."/>
            <person name="Nightingale K.K."/>
            <person name="Kephart D."/>
            <person name="Wiedmann M."/>
        </authorList>
    </citation>
    <scope>NUCLEOTIDE SEQUENCE [LARGE SCALE GENOMIC DNA]</scope>
    <source>
        <strain evidence="2">FSL F6-969</strain>
    </source>
</reference>
<comment type="caution">
    <text evidence="1">The sequence shown here is derived from an EMBL/GenBank/DDBJ whole genome shotgun (WGS) entry which is preliminary data.</text>
</comment>